<name>A0A8J2JCD0_9HEXA</name>
<evidence type="ECO:0000313" key="1">
    <source>
        <dbReference type="EMBL" id="CAG7717628.1"/>
    </source>
</evidence>
<accession>A0A8J2JCD0</accession>
<protein>
    <submittedName>
        <fullName evidence="1">Uncharacterized protein</fullName>
    </submittedName>
</protein>
<proteinExistence type="predicted"/>
<keyword evidence="2" id="KW-1185">Reference proteome</keyword>
<organism evidence="1 2">
    <name type="scientific">Allacma fusca</name>
    <dbReference type="NCBI Taxonomy" id="39272"/>
    <lineage>
        <taxon>Eukaryota</taxon>
        <taxon>Metazoa</taxon>
        <taxon>Ecdysozoa</taxon>
        <taxon>Arthropoda</taxon>
        <taxon>Hexapoda</taxon>
        <taxon>Collembola</taxon>
        <taxon>Symphypleona</taxon>
        <taxon>Sminthuridae</taxon>
        <taxon>Allacma</taxon>
    </lineage>
</organism>
<dbReference type="EMBL" id="CAJVCH010047321">
    <property type="protein sequence ID" value="CAG7717628.1"/>
    <property type="molecule type" value="Genomic_DNA"/>
</dbReference>
<sequence length="71" mass="8356">MELCNVEMPKRFSVSISCVLPSFCPVLNSPHLETNQSWKYLTCLKHPTIRIINNFRKIQFLIPVRRPDLEI</sequence>
<gene>
    <name evidence="1" type="ORF">AFUS01_LOCUS7073</name>
</gene>
<evidence type="ECO:0000313" key="2">
    <source>
        <dbReference type="Proteomes" id="UP000708208"/>
    </source>
</evidence>
<reference evidence="1" key="1">
    <citation type="submission" date="2021-06" db="EMBL/GenBank/DDBJ databases">
        <authorList>
            <person name="Hodson N. C."/>
            <person name="Mongue J. A."/>
            <person name="Jaron S. K."/>
        </authorList>
    </citation>
    <scope>NUCLEOTIDE SEQUENCE</scope>
</reference>
<dbReference type="Proteomes" id="UP000708208">
    <property type="component" value="Unassembled WGS sequence"/>
</dbReference>
<dbReference type="AlphaFoldDB" id="A0A8J2JCD0"/>
<comment type="caution">
    <text evidence="1">The sequence shown here is derived from an EMBL/GenBank/DDBJ whole genome shotgun (WGS) entry which is preliminary data.</text>
</comment>